<evidence type="ECO:0000259" key="9">
    <source>
        <dbReference type="Pfam" id="PF13244"/>
    </source>
</evidence>
<sequence length="315" mass="33017">MTVVDIALGLAVVVTAAAALLPRRRMTMVMGFLVMAVIMALVWLRLGSVDVALAETALGTGLLSAILVLLARGCHAAQQPQESPRDDGPTGRWLRRLARIGAPVFAWAVVTAVFMRVWLEVERLLPAWEEQLPAAMGPTGVDHEVTAVLLTFRSYDTLLESAVLMLAGAAVLAVTGTEVGGRTAAPGTTMSWWTKVSAPVLVVVGLWLLFAGSSGSGGAFQAGAVLAGLLMLADASGARSLPDLRRAMPWGLAAGVLVFLAAAALGPMTGRGWLDWEPSWGFPVILTVEIALTVGIAAALHLLYLGVRARREVVA</sequence>
<evidence type="ECO:0000256" key="2">
    <source>
        <dbReference type="ARBA" id="ARBA00009425"/>
    </source>
</evidence>
<organism evidence="10 11">
    <name type="scientific">Nesterenkonia aethiopica</name>
    <dbReference type="NCBI Taxonomy" id="269144"/>
    <lineage>
        <taxon>Bacteria</taxon>
        <taxon>Bacillati</taxon>
        <taxon>Actinomycetota</taxon>
        <taxon>Actinomycetes</taxon>
        <taxon>Micrococcales</taxon>
        <taxon>Micrococcaceae</taxon>
        <taxon>Nesterenkonia</taxon>
    </lineage>
</organism>
<keyword evidence="11" id="KW-1185">Reference proteome</keyword>
<evidence type="ECO:0000256" key="6">
    <source>
        <dbReference type="ARBA" id="ARBA00023136"/>
    </source>
</evidence>
<keyword evidence="3" id="KW-1003">Cell membrane</keyword>
<dbReference type="Pfam" id="PF04039">
    <property type="entry name" value="MnhB"/>
    <property type="match status" value="1"/>
</dbReference>
<feature type="domain" description="Na+/H+ antiporter MnhB subunit-related protein" evidence="8">
    <location>
        <begin position="193"/>
        <end position="295"/>
    </location>
</feature>
<dbReference type="PANTHER" id="PTHR33932">
    <property type="entry name" value="NA(+)/H(+) ANTIPORTER SUBUNIT B"/>
    <property type="match status" value="1"/>
</dbReference>
<evidence type="ECO:0000256" key="7">
    <source>
        <dbReference type="SAM" id="Phobius"/>
    </source>
</evidence>
<comment type="caution">
    <text evidence="10">The sequence shown here is derived from an EMBL/GenBank/DDBJ whole genome shotgun (WGS) entry which is preliminary data.</text>
</comment>
<feature type="transmembrane region" description="Helical" evidence="7">
    <location>
        <begin position="52"/>
        <end position="71"/>
    </location>
</feature>
<dbReference type="PANTHER" id="PTHR33932:SF4">
    <property type="entry name" value="NA(+)_H(+) ANTIPORTER SUBUNIT B"/>
    <property type="match status" value="1"/>
</dbReference>
<evidence type="ECO:0000256" key="3">
    <source>
        <dbReference type="ARBA" id="ARBA00022475"/>
    </source>
</evidence>
<feature type="transmembrane region" description="Helical" evidence="7">
    <location>
        <begin position="280"/>
        <end position="305"/>
    </location>
</feature>
<proteinExistence type="inferred from homology"/>
<feature type="transmembrane region" description="Helical" evidence="7">
    <location>
        <begin position="218"/>
        <end position="235"/>
    </location>
</feature>
<feature type="transmembrane region" description="Helical" evidence="7">
    <location>
        <begin position="247"/>
        <end position="268"/>
    </location>
</feature>
<comment type="subcellular location">
    <subcellularLocation>
        <location evidence="1">Cell membrane</location>
        <topology evidence="1">Multi-pass membrane protein</topology>
    </subcellularLocation>
</comment>
<feature type="transmembrane region" description="Helical" evidence="7">
    <location>
        <begin position="192"/>
        <end position="212"/>
    </location>
</feature>
<dbReference type="RefSeq" id="WP_344685290.1">
    <property type="nucleotide sequence ID" value="NZ_BAAAVT010000022.1"/>
</dbReference>
<dbReference type="EMBL" id="BAAAVT010000022">
    <property type="protein sequence ID" value="GAA3074487.1"/>
    <property type="molecule type" value="Genomic_DNA"/>
</dbReference>
<feature type="transmembrane region" description="Helical" evidence="7">
    <location>
        <begin position="162"/>
        <end position="180"/>
    </location>
</feature>
<evidence type="ECO:0008006" key="12">
    <source>
        <dbReference type="Google" id="ProtNLM"/>
    </source>
</evidence>
<gene>
    <name evidence="10" type="ORF">GCM10010529_27940</name>
</gene>
<dbReference type="Pfam" id="PF13244">
    <property type="entry name" value="MbhD"/>
    <property type="match status" value="1"/>
</dbReference>
<protein>
    <recommendedName>
        <fullName evidence="12">DUF4040 domain-containing protein</fullName>
    </recommendedName>
</protein>
<dbReference type="InterPro" id="IPR050622">
    <property type="entry name" value="CPA3_antiporter_subunitB"/>
</dbReference>
<accession>A0ABP6M319</accession>
<evidence type="ECO:0000313" key="11">
    <source>
        <dbReference type="Proteomes" id="UP001500236"/>
    </source>
</evidence>
<feature type="domain" description="MrpA C-terminal/MbhD" evidence="9">
    <location>
        <begin position="11"/>
        <end position="72"/>
    </location>
</feature>
<dbReference type="InterPro" id="IPR025383">
    <property type="entry name" value="MrpA_C/MbhD"/>
</dbReference>
<evidence type="ECO:0000259" key="8">
    <source>
        <dbReference type="Pfam" id="PF04039"/>
    </source>
</evidence>
<evidence type="ECO:0000313" key="10">
    <source>
        <dbReference type="EMBL" id="GAA3074487.1"/>
    </source>
</evidence>
<feature type="transmembrane region" description="Helical" evidence="7">
    <location>
        <begin position="100"/>
        <end position="119"/>
    </location>
</feature>
<evidence type="ECO:0000256" key="1">
    <source>
        <dbReference type="ARBA" id="ARBA00004651"/>
    </source>
</evidence>
<dbReference type="Proteomes" id="UP001500236">
    <property type="component" value="Unassembled WGS sequence"/>
</dbReference>
<comment type="similarity">
    <text evidence="2">Belongs to the CPA3 antiporters (TC 2.A.63) subunit B family.</text>
</comment>
<name>A0ABP6M319_9MICC</name>
<reference evidence="11" key="1">
    <citation type="journal article" date="2019" name="Int. J. Syst. Evol. Microbiol.">
        <title>The Global Catalogue of Microorganisms (GCM) 10K type strain sequencing project: providing services to taxonomists for standard genome sequencing and annotation.</title>
        <authorList>
            <consortium name="The Broad Institute Genomics Platform"/>
            <consortium name="The Broad Institute Genome Sequencing Center for Infectious Disease"/>
            <person name="Wu L."/>
            <person name="Ma J."/>
        </authorList>
    </citation>
    <scope>NUCLEOTIDE SEQUENCE [LARGE SCALE GENOMIC DNA]</scope>
    <source>
        <strain evidence="11">JCM 14309</strain>
    </source>
</reference>
<feature type="transmembrane region" description="Helical" evidence="7">
    <location>
        <begin position="29"/>
        <end position="46"/>
    </location>
</feature>
<evidence type="ECO:0000256" key="4">
    <source>
        <dbReference type="ARBA" id="ARBA00022692"/>
    </source>
</evidence>
<feature type="transmembrane region" description="Helical" evidence="7">
    <location>
        <begin position="6"/>
        <end position="22"/>
    </location>
</feature>
<keyword evidence="5 7" id="KW-1133">Transmembrane helix</keyword>
<dbReference type="InterPro" id="IPR007182">
    <property type="entry name" value="MnhB"/>
</dbReference>
<evidence type="ECO:0000256" key="5">
    <source>
        <dbReference type="ARBA" id="ARBA00022989"/>
    </source>
</evidence>
<keyword evidence="6 7" id="KW-0472">Membrane</keyword>
<keyword evidence="4 7" id="KW-0812">Transmembrane</keyword>